<accession>A0A9N7Z5K4</accession>
<sequence length="105" mass="11618">MGQPLHRAVLVHIPAEAIESEAQPTRHGNKQRKTALQGRLAFRLSAPRPAATKGLCFTCLYREAVVQRECQFAELPRLMTPQAVKEAALTPDTAQFGRALTPRTK</sequence>
<dbReference type="EMBL" id="CADEAL010004024">
    <property type="protein sequence ID" value="CAB1449654.1"/>
    <property type="molecule type" value="Genomic_DNA"/>
</dbReference>
<dbReference type="AlphaFoldDB" id="A0A9N7Z5K4"/>
<keyword evidence="2" id="KW-1185">Reference proteome</keyword>
<reference evidence="1" key="1">
    <citation type="submission" date="2020-03" db="EMBL/GenBank/DDBJ databases">
        <authorList>
            <person name="Weist P."/>
        </authorList>
    </citation>
    <scope>NUCLEOTIDE SEQUENCE</scope>
</reference>
<name>A0A9N7Z5K4_PLEPL</name>
<organism evidence="1 2">
    <name type="scientific">Pleuronectes platessa</name>
    <name type="common">European plaice</name>
    <dbReference type="NCBI Taxonomy" id="8262"/>
    <lineage>
        <taxon>Eukaryota</taxon>
        <taxon>Metazoa</taxon>
        <taxon>Chordata</taxon>
        <taxon>Craniata</taxon>
        <taxon>Vertebrata</taxon>
        <taxon>Euteleostomi</taxon>
        <taxon>Actinopterygii</taxon>
        <taxon>Neopterygii</taxon>
        <taxon>Teleostei</taxon>
        <taxon>Neoteleostei</taxon>
        <taxon>Acanthomorphata</taxon>
        <taxon>Carangaria</taxon>
        <taxon>Pleuronectiformes</taxon>
        <taxon>Pleuronectoidei</taxon>
        <taxon>Pleuronectidae</taxon>
        <taxon>Pleuronectes</taxon>
    </lineage>
</organism>
<proteinExistence type="predicted"/>
<gene>
    <name evidence="1" type="ORF">PLEPLA_LOCUS37339</name>
</gene>
<dbReference type="Proteomes" id="UP001153269">
    <property type="component" value="Unassembled WGS sequence"/>
</dbReference>
<evidence type="ECO:0000313" key="2">
    <source>
        <dbReference type="Proteomes" id="UP001153269"/>
    </source>
</evidence>
<evidence type="ECO:0000313" key="1">
    <source>
        <dbReference type="EMBL" id="CAB1449654.1"/>
    </source>
</evidence>
<protein>
    <submittedName>
        <fullName evidence="1">Uncharacterized protein</fullName>
    </submittedName>
</protein>
<comment type="caution">
    <text evidence="1">The sequence shown here is derived from an EMBL/GenBank/DDBJ whole genome shotgun (WGS) entry which is preliminary data.</text>
</comment>